<dbReference type="AlphaFoldDB" id="A0A0D2MVV4"/>
<evidence type="ECO:0000313" key="2">
    <source>
        <dbReference type="Proteomes" id="UP000054498"/>
    </source>
</evidence>
<dbReference type="RefSeq" id="XP_013905649.1">
    <property type="nucleotide sequence ID" value="XM_014050195.1"/>
</dbReference>
<proteinExistence type="predicted"/>
<gene>
    <name evidence="1" type="ORF">MNEG_1314</name>
</gene>
<name>A0A0D2MVV4_9CHLO</name>
<accession>A0A0D2MVV4</accession>
<dbReference type="EMBL" id="KK100348">
    <property type="protein sequence ID" value="KIZ06630.1"/>
    <property type="molecule type" value="Genomic_DNA"/>
</dbReference>
<sequence length="119" mass="11841">MVSAMVNASNTPNAARVLNQQLAGLVAGAAPGGAGGPAGAAGGGGGGDTVSMVTGLAMNCTDVPAAYFATAAEISRKLYCGYYQARCDGTTGAQQLAAAYDWKSSGSARCARRERCMRA</sequence>
<organism evidence="1 2">
    <name type="scientific">Monoraphidium neglectum</name>
    <dbReference type="NCBI Taxonomy" id="145388"/>
    <lineage>
        <taxon>Eukaryota</taxon>
        <taxon>Viridiplantae</taxon>
        <taxon>Chlorophyta</taxon>
        <taxon>core chlorophytes</taxon>
        <taxon>Chlorophyceae</taxon>
        <taxon>CS clade</taxon>
        <taxon>Sphaeropleales</taxon>
        <taxon>Selenastraceae</taxon>
        <taxon>Monoraphidium</taxon>
    </lineage>
</organism>
<protein>
    <submittedName>
        <fullName evidence="1">Uncharacterized protein</fullName>
    </submittedName>
</protein>
<dbReference type="GeneID" id="25730572"/>
<keyword evidence="2" id="KW-1185">Reference proteome</keyword>
<dbReference type="KEGG" id="mng:MNEG_1314"/>
<dbReference type="Proteomes" id="UP000054498">
    <property type="component" value="Unassembled WGS sequence"/>
</dbReference>
<evidence type="ECO:0000313" key="1">
    <source>
        <dbReference type="EMBL" id="KIZ06630.1"/>
    </source>
</evidence>
<reference evidence="1 2" key="1">
    <citation type="journal article" date="2013" name="BMC Genomics">
        <title>Reconstruction of the lipid metabolism for the microalga Monoraphidium neglectum from its genome sequence reveals characteristics suitable for biofuel production.</title>
        <authorList>
            <person name="Bogen C."/>
            <person name="Al-Dilaimi A."/>
            <person name="Albersmeier A."/>
            <person name="Wichmann J."/>
            <person name="Grundmann M."/>
            <person name="Rupp O."/>
            <person name="Lauersen K.J."/>
            <person name="Blifernez-Klassen O."/>
            <person name="Kalinowski J."/>
            <person name="Goesmann A."/>
            <person name="Mussgnug J.H."/>
            <person name="Kruse O."/>
        </authorList>
    </citation>
    <scope>NUCLEOTIDE SEQUENCE [LARGE SCALE GENOMIC DNA]</scope>
    <source>
        <strain evidence="1 2">SAG 48.87</strain>
    </source>
</reference>